<feature type="compositionally biased region" description="Polar residues" evidence="1">
    <location>
        <begin position="210"/>
        <end position="219"/>
    </location>
</feature>
<protein>
    <recommendedName>
        <fullName evidence="4">Acid phosphatase</fullName>
    </recommendedName>
</protein>
<dbReference type="AlphaFoldDB" id="A0A1E5CXR7"/>
<accession>A0A1E5CXR7</accession>
<reference evidence="2 3" key="1">
    <citation type="journal article" date="2012" name="Science">
        <title>Ecological populations of bacteria act as socially cohesive units of antibiotic production and resistance.</title>
        <authorList>
            <person name="Cordero O.X."/>
            <person name="Wildschutte H."/>
            <person name="Kirkup B."/>
            <person name="Proehl S."/>
            <person name="Ngo L."/>
            <person name="Hussain F."/>
            <person name="Le Roux F."/>
            <person name="Mincer T."/>
            <person name="Polz M.F."/>
        </authorList>
    </citation>
    <scope>NUCLEOTIDE SEQUENCE [LARGE SCALE GENOMIC DNA]</scope>
    <source>
        <strain evidence="2 3">FF-238</strain>
    </source>
</reference>
<comment type="caution">
    <text evidence="2">The sequence shown here is derived from an EMBL/GenBank/DDBJ whole genome shotgun (WGS) entry which is preliminary data.</text>
</comment>
<feature type="region of interest" description="Disordered" evidence="1">
    <location>
        <begin position="207"/>
        <end position="242"/>
    </location>
</feature>
<proteinExistence type="predicted"/>
<evidence type="ECO:0000313" key="2">
    <source>
        <dbReference type="EMBL" id="OEE75542.1"/>
    </source>
</evidence>
<name>A0A1E5CXR7_9VIBR</name>
<evidence type="ECO:0000313" key="3">
    <source>
        <dbReference type="Proteomes" id="UP000094165"/>
    </source>
</evidence>
<feature type="compositionally biased region" description="Basic and acidic residues" evidence="1">
    <location>
        <begin position="221"/>
        <end position="237"/>
    </location>
</feature>
<gene>
    <name evidence="2" type="ORF">A130_05465</name>
</gene>
<dbReference type="RefSeq" id="WP_017052089.1">
    <property type="nucleotide sequence ID" value="NZ_AJYW02000149.1"/>
</dbReference>
<sequence>MKKITLLAASVAVALTGCGGGSSSSDGAAPQVSIASFDGYFKNAVMFVDSNDNGVWDEATDEFIGLTKSKGEVTMTEKPSGIIAVQTLTPGGPAQAKLISLDADKYAGVYTVDMDHPAQPMAHEVVFRAQNGSDVISPITDLSLSYVEKGLTEEDLVADLGLESTDELYTDFVDGKDKNTDLHKTAQLLTETKGSGSDINSKPQEFVQDAKQSVDSMTPEQKADPSYKAPVDGDKSTSETPTYKTTVNAEVYKEVQNKFDSLNLTLGDKGSSDYFFSIDINNLFEDKDISPDESFIEVAGIKVYDNDKLNASNVKAVINYQTGILNVGVSPSDTVDLAGDITLDLVSGNSDLTNSLKATFSFTVDKGEAKAPTYSDNGVAGLQTQVNLWELTKGKSLGEGYTLDFSTLFSSDDQLTLSFSSNALANGLIFDNMGTGIIGVQGTPLRSKQDDDTNYTIKLKATDANGLSTIVELDLPDVQEALKPDTHPLEGKTWYILEHGSSNGEAEQEYSSIWCDSIKFEDGIVLGNVRSIANKTTCTEADTQTEEATYEIVDGSIVATFHFEEDGEKLTEKFQVEVANDADSISTGAKTIVHRLLDSDEESAERYTYFINKADIEKRLNVTSEMGPEARTFNAYLPAEEDNAYNLGQIGLSLRENTHSNDQGEMDANLSFDVNNTDFTCETVNEFFSNFYFTGEDIGSIKSKDYTGSSIECYTSEEDGIKHASVDFDLPSLTVNNVYSVIGKVKDNNGEFMEAMKFNIKWTGTSNND</sequence>
<keyword evidence="3" id="KW-1185">Reference proteome</keyword>
<organism evidence="2 3">
    <name type="scientific">Vibrio genomosp. F6 str. FF-238</name>
    <dbReference type="NCBI Taxonomy" id="1191298"/>
    <lineage>
        <taxon>Bacteria</taxon>
        <taxon>Pseudomonadati</taxon>
        <taxon>Pseudomonadota</taxon>
        <taxon>Gammaproteobacteria</taxon>
        <taxon>Vibrionales</taxon>
        <taxon>Vibrionaceae</taxon>
        <taxon>Vibrio</taxon>
    </lineage>
</organism>
<dbReference type="Proteomes" id="UP000094165">
    <property type="component" value="Unassembled WGS sequence"/>
</dbReference>
<evidence type="ECO:0008006" key="4">
    <source>
        <dbReference type="Google" id="ProtNLM"/>
    </source>
</evidence>
<evidence type="ECO:0000256" key="1">
    <source>
        <dbReference type="SAM" id="MobiDB-lite"/>
    </source>
</evidence>
<dbReference type="PROSITE" id="PS51257">
    <property type="entry name" value="PROKAR_LIPOPROTEIN"/>
    <property type="match status" value="1"/>
</dbReference>
<dbReference type="EMBL" id="AJYW02000149">
    <property type="protein sequence ID" value="OEE75542.1"/>
    <property type="molecule type" value="Genomic_DNA"/>
</dbReference>